<evidence type="ECO:0000313" key="1">
    <source>
        <dbReference type="EMBL" id="CUQ66784.1"/>
    </source>
</evidence>
<organism evidence="1 2">
    <name type="scientific">Candidatus Nitrospira inopinata</name>
    <dbReference type="NCBI Taxonomy" id="1715989"/>
    <lineage>
        <taxon>Bacteria</taxon>
        <taxon>Pseudomonadati</taxon>
        <taxon>Nitrospirota</taxon>
        <taxon>Nitrospiria</taxon>
        <taxon>Nitrospirales</taxon>
        <taxon>Nitrospiraceae</taxon>
        <taxon>Nitrospira</taxon>
    </lineage>
</organism>
<protein>
    <submittedName>
        <fullName evidence="1">Uncharacterized protein</fullName>
    </submittedName>
</protein>
<name>A0A0S4KU15_9BACT</name>
<keyword evidence="2" id="KW-1185">Reference proteome</keyword>
<sequence length="145" mass="15892">MTDPTSSAWARLRAALTDAFPQFYALDPGGPLMMDLGHDGWLLEVKPDGTVVCQYGIAMDDVMALMSEGTAEDLGTDEVAKQAKYYLQPAVSKFRPLLLQSGFIEATEMTDEFVAVAFTRVTDVENPAKVQDLIRWCRRQIGGAG</sequence>
<dbReference type="OrthoDB" id="9788026at2"/>
<accession>A0A0S4KU15</accession>
<reference evidence="2" key="1">
    <citation type="submission" date="2015-09" db="EMBL/GenBank/DDBJ databases">
        <authorList>
            <person name="Daims H."/>
        </authorList>
    </citation>
    <scope>NUCLEOTIDE SEQUENCE [LARGE SCALE GENOMIC DNA]</scope>
</reference>
<gene>
    <name evidence="1" type="ORF">NITINOP_1809</name>
</gene>
<dbReference type="Proteomes" id="UP000066284">
    <property type="component" value="Chromosome 1"/>
</dbReference>
<dbReference type="AlphaFoldDB" id="A0A0S4KU15"/>
<proteinExistence type="predicted"/>
<dbReference type="RefSeq" id="WP_062484739.1">
    <property type="nucleotide sequence ID" value="NZ_LN885086.1"/>
</dbReference>
<dbReference type="STRING" id="1715989.NITINOP_1809"/>
<dbReference type="EMBL" id="LN885086">
    <property type="protein sequence ID" value="CUQ66784.1"/>
    <property type="molecule type" value="Genomic_DNA"/>
</dbReference>
<evidence type="ECO:0000313" key="2">
    <source>
        <dbReference type="Proteomes" id="UP000066284"/>
    </source>
</evidence>
<dbReference type="KEGG" id="nio:NITINOP_1809"/>